<keyword evidence="3" id="KW-0614">Plasmid</keyword>
<dbReference type="Proteomes" id="UP000031876">
    <property type="component" value="Plasmid 2"/>
</dbReference>
<geneLocation type="plasmid" evidence="3 5">
    <name>unnamed3</name>
</geneLocation>
<reference evidence="1 4" key="1">
    <citation type="journal article" date="2015" name="Genome Announc.">
        <title>Complete genome sequences for 35 biothreat assay-relevant bacillus species.</title>
        <authorList>
            <person name="Johnson S.L."/>
            <person name="Daligault H.E."/>
            <person name="Davenport K.W."/>
            <person name="Jaissle J."/>
            <person name="Frey K.G."/>
            <person name="Ladner J.T."/>
            <person name="Broomall S.M."/>
            <person name="Bishop-Lilly K.A."/>
            <person name="Bruce D.C."/>
            <person name="Gibbons H.S."/>
            <person name="Coyne S.R."/>
            <person name="Lo C.C."/>
            <person name="Meincke L."/>
            <person name="Munk A.C."/>
            <person name="Koroleva G.I."/>
            <person name="Rosenzweig C.N."/>
            <person name="Palacios G.F."/>
            <person name="Redden C.L."/>
            <person name="Minogue T.D."/>
            <person name="Chain P.S."/>
        </authorList>
    </citation>
    <scope>NUCLEOTIDE SEQUENCE [LARGE SCALE GENOMIC DNA]</scope>
    <source>
        <strain evidence="1 4">HD1011</strain>
        <plasmid evidence="1 4">2</plasmid>
    </source>
</reference>
<dbReference type="EMBL" id="CP009334">
    <property type="protein sequence ID" value="AJG74124.1"/>
    <property type="molecule type" value="Genomic_DNA"/>
</dbReference>
<geneLocation type="plasmid" evidence="1 4">
    <name>2</name>
</geneLocation>
<gene>
    <name evidence="1" type="ORF">BF38_5948</name>
    <name evidence="2" type="ORF">FO599_01180</name>
    <name evidence="3" type="ORF">FOC89_01150</name>
</gene>
<evidence type="ECO:0000313" key="1">
    <source>
        <dbReference type="EMBL" id="AJG74124.1"/>
    </source>
</evidence>
<evidence type="ECO:0000313" key="5">
    <source>
        <dbReference type="Proteomes" id="UP000501107"/>
    </source>
</evidence>
<evidence type="ECO:0000313" key="3">
    <source>
        <dbReference type="EMBL" id="QKH22624.1"/>
    </source>
</evidence>
<accession>A0A0B5N8S9</accession>
<evidence type="ECO:0000313" key="2">
    <source>
        <dbReference type="EMBL" id="MDR4174744.1"/>
    </source>
</evidence>
<organism evidence="3 5">
    <name type="scientific">Bacillus thuringiensis</name>
    <dbReference type="NCBI Taxonomy" id="1428"/>
    <lineage>
        <taxon>Bacteria</taxon>
        <taxon>Bacillati</taxon>
        <taxon>Bacillota</taxon>
        <taxon>Bacilli</taxon>
        <taxon>Bacillales</taxon>
        <taxon>Bacillaceae</taxon>
        <taxon>Bacillus</taxon>
        <taxon>Bacillus cereus group</taxon>
    </lineage>
</organism>
<dbReference type="KEGG" id="btw:BF38_5948"/>
<dbReference type="Proteomes" id="UP000501107">
    <property type="component" value="Plasmid unnamed3"/>
</dbReference>
<reference evidence="3 5" key="3">
    <citation type="submission" date="2020-05" db="EMBL/GenBank/DDBJ databases">
        <title>FDA dAtabase for Regulatory Grade micrObial Sequences (FDA-ARGOS): Supporting development and validation of Infectious Disease Dx tests.</title>
        <authorList>
            <person name="Nelson B."/>
            <person name="Plummer A."/>
            <person name="Tallon L."/>
            <person name="Sadzewicz L."/>
            <person name="Zhao X."/>
            <person name="Vavikolanu K."/>
            <person name="Mehta A."/>
            <person name="Aluvathingal J."/>
            <person name="Nadendla S."/>
            <person name="Myers T."/>
            <person name="Yan Y."/>
            <person name="Sichtig H."/>
        </authorList>
    </citation>
    <scope>NUCLEOTIDE SEQUENCE [LARGE SCALE GENOMIC DNA]</scope>
    <source>
        <strain evidence="3 5">FDAARGOS_795</strain>
        <plasmid evidence="3 5">unnamed3</plasmid>
    </source>
</reference>
<dbReference type="Proteomes" id="UP001181533">
    <property type="component" value="Unassembled WGS sequence"/>
</dbReference>
<sequence length="234" mass="27278">MAFNKNTMEFEKEPVGSPIVDVEKVAKGKAKELKKVEELLNKKHGQVLFAYETKSETFWMTEQENEIVVLGVDGEGKVIEMAKDYADYFNHLYTYPVNAATREALRNGKLNELESKAKNYVMDSMYRIALTYWFSEDDVRLDTICDMVGEDRLVVIRDSIVQRQNGIGAELLDKETLELSLSLENMRVKREMQRLLDEEKYELLSLEADRMNELKKAVRKYLNKKYSFMRNTGK</sequence>
<dbReference type="EMBL" id="VKQN01000001">
    <property type="protein sequence ID" value="MDR4174744.1"/>
    <property type="molecule type" value="Genomic_DNA"/>
</dbReference>
<dbReference type="RefSeq" id="WP_000885245.1">
    <property type="nucleotide sequence ID" value="NZ_CP009334.1"/>
</dbReference>
<reference evidence="2" key="2">
    <citation type="submission" date="2019-07" db="EMBL/GenBank/DDBJ databases">
        <title>Phylogenomic Reclassification of ATCC Bacillus Strains and Various Taxa within the Genus Bacillus.</title>
        <authorList>
            <person name="Riojas M.A."/>
            <person name="Frank A.M."/>
            <person name="Fenn S.L."/>
            <person name="King S.P."/>
            <person name="Brower S.M."/>
            <person name="Hazbon M.H."/>
        </authorList>
    </citation>
    <scope>NUCLEOTIDE SEQUENCE</scope>
    <source>
        <strain evidence="2">ATCC 35646</strain>
    </source>
</reference>
<name>A0A0B5N8S9_BACTU</name>
<protein>
    <submittedName>
        <fullName evidence="3">Uncharacterized protein</fullName>
    </submittedName>
</protein>
<evidence type="ECO:0000313" key="4">
    <source>
        <dbReference type="Proteomes" id="UP000031876"/>
    </source>
</evidence>
<dbReference type="AlphaFoldDB" id="A0A0B5N8S9"/>
<proteinExistence type="predicted"/>
<dbReference type="EMBL" id="CP053979">
    <property type="protein sequence ID" value="QKH22624.1"/>
    <property type="molecule type" value="Genomic_DNA"/>
</dbReference>